<reference evidence="1" key="1">
    <citation type="submission" date="2016-10" db="EMBL/GenBank/DDBJ databases">
        <title>Sequence of Gallionella enrichment culture.</title>
        <authorList>
            <person name="Poehlein A."/>
            <person name="Muehling M."/>
            <person name="Daniel R."/>
        </authorList>
    </citation>
    <scope>NUCLEOTIDE SEQUENCE</scope>
</reference>
<evidence type="ECO:0000313" key="1">
    <source>
        <dbReference type="EMBL" id="OIQ92137.1"/>
    </source>
</evidence>
<organism evidence="1">
    <name type="scientific">mine drainage metagenome</name>
    <dbReference type="NCBI Taxonomy" id="410659"/>
    <lineage>
        <taxon>unclassified sequences</taxon>
        <taxon>metagenomes</taxon>
        <taxon>ecological metagenomes</taxon>
    </lineage>
</organism>
<gene>
    <name evidence="1" type="ORF">GALL_259740</name>
</gene>
<name>A0A1J5R8E6_9ZZZZ</name>
<accession>A0A1J5R8E6</accession>
<proteinExistence type="predicted"/>
<sequence length="65" mass="6769">MHAPGAGHARLAHEVGCACRARAGIGDPNPVRSTTITPQSQAPLTGGARSLGWEIAYETHHRCPA</sequence>
<comment type="caution">
    <text evidence="1">The sequence shown here is derived from an EMBL/GenBank/DDBJ whole genome shotgun (WGS) entry which is preliminary data.</text>
</comment>
<dbReference type="AlphaFoldDB" id="A0A1J5R8E6"/>
<dbReference type="EMBL" id="MLJW01000240">
    <property type="protein sequence ID" value="OIQ92137.1"/>
    <property type="molecule type" value="Genomic_DNA"/>
</dbReference>
<protein>
    <submittedName>
        <fullName evidence="1">Uncharacterized protein</fullName>
    </submittedName>
</protein>